<accession>A0A9W9XAM6</accession>
<dbReference type="Proteomes" id="UP001147760">
    <property type="component" value="Unassembled WGS sequence"/>
</dbReference>
<comment type="caution">
    <text evidence="1">The sequence shown here is derived from an EMBL/GenBank/DDBJ whole genome shotgun (WGS) entry which is preliminary data.</text>
</comment>
<dbReference type="EMBL" id="JAPWDO010000001">
    <property type="protein sequence ID" value="KAJ5487357.1"/>
    <property type="molecule type" value="Genomic_DNA"/>
</dbReference>
<dbReference type="OrthoDB" id="4323869at2759"/>
<proteinExistence type="predicted"/>
<evidence type="ECO:0000313" key="2">
    <source>
        <dbReference type="Proteomes" id="UP001147760"/>
    </source>
</evidence>
<gene>
    <name evidence="1" type="ORF">N7530_001657</name>
</gene>
<dbReference type="AlphaFoldDB" id="A0A9W9XAM6"/>
<evidence type="ECO:0000313" key="1">
    <source>
        <dbReference type="EMBL" id="KAJ5487357.1"/>
    </source>
</evidence>
<sequence>MQLIDIWFSIHPFSVLVSKALLLQSIKDGVYDQAFAHYHPLRGDGHVGHPHARTNRPSLMVESATLVEWSMSQVCALAVNVSGHQHCPGPIAAELASFAPLSSSPSHV</sequence>
<protein>
    <submittedName>
        <fullName evidence="1">Uncharacterized protein</fullName>
    </submittedName>
</protein>
<reference evidence="1" key="1">
    <citation type="submission" date="2022-12" db="EMBL/GenBank/DDBJ databases">
        <authorList>
            <person name="Petersen C."/>
        </authorList>
    </citation>
    <scope>NUCLEOTIDE SEQUENCE</scope>
    <source>
        <strain evidence="1">IBT 17660</strain>
    </source>
</reference>
<reference evidence="1" key="2">
    <citation type="journal article" date="2023" name="IMA Fungus">
        <title>Comparative genomic study of the Penicillium genus elucidates a diverse pangenome and 15 lateral gene transfer events.</title>
        <authorList>
            <person name="Petersen C."/>
            <person name="Sorensen T."/>
            <person name="Nielsen M.R."/>
            <person name="Sondergaard T.E."/>
            <person name="Sorensen J.L."/>
            <person name="Fitzpatrick D.A."/>
            <person name="Frisvad J.C."/>
            <person name="Nielsen K.L."/>
        </authorList>
    </citation>
    <scope>NUCLEOTIDE SEQUENCE</scope>
    <source>
        <strain evidence="1">IBT 17660</strain>
    </source>
</reference>
<keyword evidence="2" id="KW-1185">Reference proteome</keyword>
<organism evidence="1 2">
    <name type="scientific">Penicillium desertorum</name>
    <dbReference type="NCBI Taxonomy" id="1303715"/>
    <lineage>
        <taxon>Eukaryota</taxon>
        <taxon>Fungi</taxon>
        <taxon>Dikarya</taxon>
        <taxon>Ascomycota</taxon>
        <taxon>Pezizomycotina</taxon>
        <taxon>Eurotiomycetes</taxon>
        <taxon>Eurotiomycetidae</taxon>
        <taxon>Eurotiales</taxon>
        <taxon>Aspergillaceae</taxon>
        <taxon>Penicillium</taxon>
    </lineage>
</organism>
<name>A0A9W9XAM6_9EURO</name>